<evidence type="ECO:0000256" key="7">
    <source>
        <dbReference type="SAM" id="MobiDB-lite"/>
    </source>
</evidence>
<dbReference type="SUPFAM" id="SSF52540">
    <property type="entry name" value="P-loop containing nucleoside triphosphate hydrolases"/>
    <property type="match status" value="1"/>
</dbReference>
<dbReference type="GO" id="GO:0003924">
    <property type="term" value="F:GTPase activity"/>
    <property type="evidence" value="ECO:0007669"/>
    <property type="project" value="InterPro"/>
</dbReference>
<evidence type="ECO:0000313" key="8">
    <source>
        <dbReference type="EMBL" id="OHS93185.1"/>
    </source>
</evidence>
<keyword evidence="2 5" id="KW-0547">Nucleotide-binding</keyword>
<reference evidence="8" key="1">
    <citation type="submission" date="2016-10" db="EMBL/GenBank/DDBJ databases">
        <authorList>
            <person name="Benchimol M."/>
            <person name="Almeida L.G."/>
            <person name="Vasconcelos A.T."/>
            <person name="Perreira-Neves A."/>
            <person name="Rosa I.A."/>
            <person name="Tasca T."/>
            <person name="Bogo M.R."/>
            <person name="de Souza W."/>
        </authorList>
    </citation>
    <scope>NUCLEOTIDE SEQUENCE [LARGE SCALE GENOMIC DNA]</scope>
    <source>
        <strain evidence="8">K</strain>
    </source>
</reference>
<evidence type="ECO:0000256" key="4">
    <source>
        <dbReference type="ARBA" id="ARBA00023224"/>
    </source>
</evidence>
<dbReference type="GO" id="GO:0001664">
    <property type="term" value="F:G protein-coupled receptor binding"/>
    <property type="evidence" value="ECO:0007669"/>
    <property type="project" value="TreeGrafter"/>
</dbReference>
<dbReference type="Pfam" id="PF00503">
    <property type="entry name" value="G-alpha"/>
    <property type="match status" value="1"/>
</dbReference>
<comment type="caution">
    <text evidence="8">The sequence shown here is derived from an EMBL/GenBank/DDBJ whole genome shotgun (WGS) entry which is preliminary data.</text>
</comment>
<name>A0A1J4J364_9EUKA</name>
<dbReference type="AlphaFoldDB" id="A0A1J4J364"/>
<dbReference type="EMBL" id="MLAK01001426">
    <property type="protein sequence ID" value="OHS93185.1"/>
    <property type="molecule type" value="Genomic_DNA"/>
</dbReference>
<sequence length="384" mass="42832">MLFDNDIGYFSASDKKMGCGPSEASSHGEKPKKTTQPEPKPVKPTSGTKDGEIPISSAEFEAQDIKILTLGAGECGKSTIWRQLKLIYCGGFSHDERSVMTQVVKVNLISDIKTLIEALQHSGQSVAGNLQNSIETVNGLKMTDEDLVPDIATEIKAIWEDPIMKITFQNANSIGLGDNAAFFLDNVERLASPNYLPTNEDLLKSRIRTTGISSLQFLINNKIKTELVDVGGQKCERAKWARCFQGVDYLLFVVSLSDFDQFMFEDDSIRRTQDSIDLFASIANSAIFGNKPIFLILNKKDVFEKKLKAHPEQFKETYKDFTGDTSNVEQCIEHVKQTFLNQLLSERDKSVAWVEAIPACAMDENSIRELFQTIAKKIVQTHNA</sequence>
<feature type="binding site" evidence="5">
    <location>
        <begin position="298"/>
        <end position="301"/>
    </location>
    <ligand>
        <name>GTP</name>
        <dbReference type="ChEBI" id="CHEBI:37565"/>
    </ligand>
</feature>
<dbReference type="GO" id="GO:0007188">
    <property type="term" value="P:adenylate cyclase-modulating G protein-coupled receptor signaling pathway"/>
    <property type="evidence" value="ECO:0007669"/>
    <property type="project" value="TreeGrafter"/>
</dbReference>
<keyword evidence="1 6" id="KW-0479">Metal-binding</keyword>
<dbReference type="InterPro" id="IPR027417">
    <property type="entry name" value="P-loop_NTPase"/>
</dbReference>
<dbReference type="InterPro" id="IPR001019">
    <property type="entry name" value="Gprotein_alpha_su"/>
</dbReference>
<feature type="binding site" evidence="5">
    <location>
        <begin position="74"/>
        <end position="79"/>
    </location>
    <ligand>
        <name>GTP</name>
        <dbReference type="ChEBI" id="CHEBI:37565"/>
    </ligand>
</feature>
<evidence type="ECO:0000256" key="1">
    <source>
        <dbReference type="ARBA" id="ARBA00022723"/>
    </source>
</evidence>
<dbReference type="SMART" id="SM00275">
    <property type="entry name" value="G_alpha"/>
    <property type="match status" value="1"/>
</dbReference>
<keyword evidence="4" id="KW-0807">Transducer</keyword>
<dbReference type="PROSITE" id="PS51882">
    <property type="entry name" value="G_ALPHA"/>
    <property type="match status" value="1"/>
</dbReference>
<dbReference type="GO" id="GO:0031683">
    <property type="term" value="F:G-protein beta/gamma-subunit complex binding"/>
    <property type="evidence" value="ECO:0007669"/>
    <property type="project" value="InterPro"/>
</dbReference>
<evidence type="ECO:0000256" key="5">
    <source>
        <dbReference type="PIRSR" id="PIRSR601019-1"/>
    </source>
</evidence>
<dbReference type="GO" id="GO:0046872">
    <property type="term" value="F:metal ion binding"/>
    <property type="evidence" value="ECO:0007669"/>
    <property type="project" value="UniProtKB-KW"/>
</dbReference>
<dbReference type="GeneID" id="94831075"/>
<feature type="binding site" evidence="5">
    <location>
        <begin position="203"/>
        <end position="209"/>
    </location>
    <ligand>
        <name>GTP</name>
        <dbReference type="ChEBI" id="CHEBI:37565"/>
    </ligand>
</feature>
<feature type="binding site" evidence="5">
    <location>
        <position position="361"/>
    </location>
    <ligand>
        <name>GTP</name>
        <dbReference type="ChEBI" id="CHEBI:37565"/>
    </ligand>
</feature>
<evidence type="ECO:0000256" key="2">
    <source>
        <dbReference type="ARBA" id="ARBA00022741"/>
    </source>
</evidence>
<dbReference type="GO" id="GO:0005834">
    <property type="term" value="C:heterotrimeric G-protein complex"/>
    <property type="evidence" value="ECO:0007669"/>
    <property type="project" value="TreeGrafter"/>
</dbReference>
<keyword evidence="3 5" id="KW-0342">GTP-binding</keyword>
<feature type="region of interest" description="Disordered" evidence="7">
    <location>
        <begin position="1"/>
        <end position="54"/>
    </location>
</feature>
<evidence type="ECO:0000256" key="6">
    <source>
        <dbReference type="PIRSR" id="PIRSR601019-2"/>
    </source>
</evidence>
<feature type="binding site" evidence="6">
    <location>
        <position position="78"/>
    </location>
    <ligand>
        <name>Mg(2+)</name>
        <dbReference type="ChEBI" id="CHEBI:18420"/>
    </ligand>
</feature>
<feature type="binding site" evidence="5">
    <location>
        <begin position="229"/>
        <end position="233"/>
    </location>
    <ligand>
        <name>GTP</name>
        <dbReference type="ChEBI" id="CHEBI:37565"/>
    </ligand>
</feature>
<gene>
    <name evidence="8" type="primary">gpaA</name>
    <name evidence="8" type="ORF">TRFO_12000</name>
</gene>
<keyword evidence="6" id="KW-0460">Magnesium</keyword>
<dbReference type="RefSeq" id="XP_068346322.1">
    <property type="nucleotide sequence ID" value="XM_068496371.1"/>
</dbReference>
<dbReference type="VEuPathDB" id="TrichDB:TRFO_12000"/>
<dbReference type="Proteomes" id="UP000179807">
    <property type="component" value="Unassembled WGS sequence"/>
</dbReference>
<dbReference type="SUPFAM" id="SSF47895">
    <property type="entry name" value="Transducin (alpha subunit), insertion domain"/>
    <property type="match status" value="1"/>
</dbReference>
<dbReference type="Gene3D" id="3.40.50.300">
    <property type="entry name" value="P-loop containing nucleotide triphosphate hydrolases"/>
    <property type="match status" value="1"/>
</dbReference>
<accession>A0A1J4J364</accession>
<dbReference type="InterPro" id="IPR011025">
    <property type="entry name" value="GproteinA_insert"/>
</dbReference>
<dbReference type="FunFam" id="3.40.50.300:FF:000692">
    <property type="entry name" value="Guanine nucleotide-binding protein subunit alpha"/>
    <property type="match status" value="1"/>
</dbReference>
<dbReference type="GO" id="GO:0005737">
    <property type="term" value="C:cytoplasm"/>
    <property type="evidence" value="ECO:0007669"/>
    <property type="project" value="TreeGrafter"/>
</dbReference>
<dbReference type="PRINTS" id="PR00318">
    <property type="entry name" value="GPROTEINA"/>
</dbReference>
<proteinExistence type="predicted"/>
<dbReference type="OrthoDB" id="5817230at2759"/>
<keyword evidence="9" id="KW-1185">Reference proteome</keyword>
<evidence type="ECO:0000313" key="9">
    <source>
        <dbReference type="Proteomes" id="UP000179807"/>
    </source>
</evidence>
<feature type="binding site" evidence="6">
    <location>
        <position position="209"/>
    </location>
    <ligand>
        <name>Mg(2+)</name>
        <dbReference type="ChEBI" id="CHEBI:18420"/>
    </ligand>
</feature>
<evidence type="ECO:0000256" key="3">
    <source>
        <dbReference type="ARBA" id="ARBA00023134"/>
    </source>
</evidence>
<organism evidence="8 9">
    <name type="scientific">Tritrichomonas foetus</name>
    <dbReference type="NCBI Taxonomy" id="1144522"/>
    <lineage>
        <taxon>Eukaryota</taxon>
        <taxon>Metamonada</taxon>
        <taxon>Parabasalia</taxon>
        <taxon>Tritrichomonadida</taxon>
        <taxon>Tritrichomonadidae</taxon>
        <taxon>Tritrichomonas</taxon>
    </lineage>
</organism>
<dbReference type="PANTHER" id="PTHR10218:SF302">
    <property type="entry name" value="GUANINE NUCLEOTIDE-BINDING PROTEIN ALPHA-5 SUBUNIT"/>
    <property type="match status" value="1"/>
</dbReference>
<dbReference type="GO" id="GO:0005525">
    <property type="term" value="F:GTP binding"/>
    <property type="evidence" value="ECO:0007669"/>
    <property type="project" value="UniProtKB-KW"/>
</dbReference>
<dbReference type="PANTHER" id="PTHR10218">
    <property type="entry name" value="GTP-BINDING PROTEIN ALPHA SUBUNIT"/>
    <property type="match status" value="1"/>
</dbReference>
<dbReference type="CDD" id="cd00066">
    <property type="entry name" value="G-alpha"/>
    <property type="match status" value="1"/>
</dbReference>
<protein>
    <submittedName>
        <fullName evidence="8">Guanine nucleotide-binding protein alpha-1 subunit</fullName>
    </submittedName>
</protein>
<dbReference type="Gene3D" id="1.10.400.10">
    <property type="entry name" value="GI Alpha 1, domain 2-like"/>
    <property type="match status" value="1"/>
</dbReference>